<dbReference type="SUPFAM" id="SSF52540">
    <property type="entry name" value="P-loop containing nucleoside triphosphate hydrolases"/>
    <property type="match status" value="1"/>
</dbReference>
<feature type="compositionally biased region" description="Low complexity" evidence="3">
    <location>
        <begin position="31"/>
        <end position="49"/>
    </location>
</feature>
<evidence type="ECO:0000313" key="6">
    <source>
        <dbReference type="Proteomes" id="UP001396898"/>
    </source>
</evidence>
<feature type="repeat" description="ANK" evidence="2">
    <location>
        <begin position="943"/>
        <end position="975"/>
    </location>
</feature>
<dbReference type="Pfam" id="PF00023">
    <property type="entry name" value="Ank"/>
    <property type="match status" value="1"/>
</dbReference>
<evidence type="ECO:0000256" key="1">
    <source>
        <dbReference type="ARBA" id="ARBA00022737"/>
    </source>
</evidence>
<keyword evidence="2" id="KW-0040">ANK repeat</keyword>
<feature type="domain" description="Nephrocystin 3-like N-terminal" evidence="4">
    <location>
        <begin position="326"/>
        <end position="495"/>
    </location>
</feature>
<dbReference type="InterPro" id="IPR002110">
    <property type="entry name" value="Ankyrin_rpt"/>
</dbReference>
<reference evidence="5 6" key="1">
    <citation type="submission" date="2023-01" db="EMBL/GenBank/DDBJ databases">
        <title>Analysis of 21 Apiospora genomes using comparative genomics revels a genus with tremendous synthesis potential of carbohydrate active enzymes and secondary metabolites.</title>
        <authorList>
            <person name="Sorensen T."/>
        </authorList>
    </citation>
    <scope>NUCLEOTIDE SEQUENCE [LARGE SCALE GENOMIC DNA]</scope>
    <source>
        <strain evidence="5 6">CBS 20057</strain>
    </source>
</reference>
<gene>
    <name evidence="5" type="ORF">PG991_008689</name>
</gene>
<dbReference type="InterPro" id="IPR027417">
    <property type="entry name" value="P-loop_NTPase"/>
</dbReference>
<dbReference type="EMBL" id="JAQQWI010000012">
    <property type="protein sequence ID" value="KAK8015801.1"/>
    <property type="molecule type" value="Genomic_DNA"/>
</dbReference>
<dbReference type="SUPFAM" id="SSF48403">
    <property type="entry name" value="Ankyrin repeat"/>
    <property type="match status" value="1"/>
</dbReference>
<feature type="repeat" description="ANK" evidence="2">
    <location>
        <begin position="831"/>
        <end position="863"/>
    </location>
</feature>
<dbReference type="PANTHER" id="PTHR10039">
    <property type="entry name" value="AMELOGENIN"/>
    <property type="match status" value="1"/>
</dbReference>
<dbReference type="PROSITE" id="PS50088">
    <property type="entry name" value="ANK_REPEAT"/>
    <property type="match status" value="3"/>
</dbReference>
<sequence>MPNFFSWRKKRAKRAAANATAPGHGEPLAIRQPQAKPAARPATRPQAKPQDGYVKLWARAFESLSQGTRQEQEDGQKLQNLYGTGSQSSSCTGEDVLANLLLESQQRRNEADENSWRVQIGTRTWILRDVADKILTWLGKFKEVGDVAVSFDPVHAALPWAAFRFLLQAATIMNQHAAEILLGLEQAAKICLRCRVYEKLYLGPDSHASATARNANKQSLKTVLGSIAAPEQLKSKLSELTRLEKEVEIATDICHREASKEANDSNEAAHRSLLDLLDERFSRLDDAVTSIWTTTKDDERYHMLRWISEVPFQSDLENVSASRLDGTCEWLISHPQYEHWRNFSSSTTLWLHGIPGAGKTRLTSKVIEGTLNRALADEGVAYFFCDRSREDRREPVSVLCSLVRQLTCCREGNRIMPCARDMYLGKKSRGFASDHLTLKECRELLVKLAGIYTQTTIIIDGLDECDERTRHSLMESIDYIFTQTPRLVKVFIASRDDKDIKDRYGGGENLTIRACDNQEDINTYVKTKMELRRWCREKMTKQTKDNIEEVFSRKSNGMFQWAALHINDLLELESETLVSDYLDALPEGLAATYAQIYNSIDRRKRHVFDTAFQWLIGSYVELTPEELEVAVSQQPDTSFSPKTKFDIDFIVATCKNLIHVVTESGSSRRRTCQFVHLSVQEYFEEHHWCPKIAKDLVLRSHICYCTHALDGESSALPLWNQRMRRWDKQYAYLGGTCLPKTLESLLLFLGHPNESSPSFQAWGCSLVGHRVEVTEPTSIASNSRDYYNQLGWNRTQWRQGCWVYCIIMGLHDVIHAWLRSGCLSPNARDVRSNTALGIAVRAGREQLCELLLDEGADANLTGSLQLGSALSEAAYRNHLTIGNLLLTKGGADPNAIDCGYYKTALVTASKFGHHEFVKLLLEHGADPNIVTLSEGYYDRPGGRTDTALGSAAARAYIEIGRLLLKAGADVNLPEGRSPLLRTIANDQEGYWTGPQERLLMIKLLIAWGADVNAHCGASGTPLQIVLGFGRTDPAMVRTLRDAGAVYDKTKVPPGKLNKELRDILTIYDGDYAES</sequence>
<evidence type="ECO:0000313" key="5">
    <source>
        <dbReference type="EMBL" id="KAK8015801.1"/>
    </source>
</evidence>
<dbReference type="SMART" id="SM00248">
    <property type="entry name" value="ANK"/>
    <property type="match status" value="5"/>
</dbReference>
<dbReference type="PROSITE" id="PS50297">
    <property type="entry name" value="ANK_REP_REGION"/>
    <property type="match status" value="2"/>
</dbReference>
<dbReference type="Proteomes" id="UP001396898">
    <property type="component" value="Unassembled WGS sequence"/>
</dbReference>
<dbReference type="InterPro" id="IPR056884">
    <property type="entry name" value="NPHP3-like_N"/>
</dbReference>
<accession>A0ABR1RMI6</accession>
<keyword evidence="6" id="KW-1185">Reference proteome</keyword>
<dbReference type="Gene3D" id="1.25.40.20">
    <property type="entry name" value="Ankyrin repeat-containing domain"/>
    <property type="match status" value="1"/>
</dbReference>
<feature type="region of interest" description="Disordered" evidence="3">
    <location>
        <begin position="1"/>
        <end position="49"/>
    </location>
</feature>
<proteinExistence type="predicted"/>
<dbReference type="PANTHER" id="PTHR10039:SF15">
    <property type="entry name" value="NACHT DOMAIN-CONTAINING PROTEIN"/>
    <property type="match status" value="1"/>
</dbReference>
<evidence type="ECO:0000259" key="4">
    <source>
        <dbReference type="Pfam" id="PF24883"/>
    </source>
</evidence>
<name>A0ABR1RMI6_9PEZI</name>
<comment type="caution">
    <text evidence="5">The sequence shown here is derived from an EMBL/GenBank/DDBJ whole genome shotgun (WGS) entry which is preliminary data.</text>
</comment>
<organism evidence="5 6">
    <name type="scientific">Apiospora marii</name>
    <dbReference type="NCBI Taxonomy" id="335849"/>
    <lineage>
        <taxon>Eukaryota</taxon>
        <taxon>Fungi</taxon>
        <taxon>Dikarya</taxon>
        <taxon>Ascomycota</taxon>
        <taxon>Pezizomycotina</taxon>
        <taxon>Sordariomycetes</taxon>
        <taxon>Xylariomycetidae</taxon>
        <taxon>Amphisphaeriales</taxon>
        <taxon>Apiosporaceae</taxon>
        <taxon>Apiospora</taxon>
    </lineage>
</organism>
<evidence type="ECO:0000256" key="3">
    <source>
        <dbReference type="SAM" id="MobiDB-lite"/>
    </source>
</evidence>
<evidence type="ECO:0000256" key="2">
    <source>
        <dbReference type="PROSITE-ProRule" id="PRU00023"/>
    </source>
</evidence>
<protein>
    <recommendedName>
        <fullName evidence="4">Nephrocystin 3-like N-terminal domain-containing protein</fullName>
    </recommendedName>
</protein>
<keyword evidence="1" id="KW-0677">Repeat</keyword>
<dbReference type="Pfam" id="PF12796">
    <property type="entry name" value="Ank_2"/>
    <property type="match status" value="1"/>
</dbReference>
<feature type="repeat" description="ANK" evidence="2">
    <location>
        <begin position="900"/>
        <end position="932"/>
    </location>
</feature>
<dbReference type="Gene3D" id="3.40.50.300">
    <property type="entry name" value="P-loop containing nucleotide triphosphate hydrolases"/>
    <property type="match status" value="1"/>
</dbReference>
<dbReference type="Pfam" id="PF24883">
    <property type="entry name" value="NPHP3_N"/>
    <property type="match status" value="1"/>
</dbReference>
<dbReference type="InterPro" id="IPR036770">
    <property type="entry name" value="Ankyrin_rpt-contain_sf"/>
</dbReference>